<dbReference type="Proteomes" id="UP001197974">
    <property type="component" value="Chromosome"/>
</dbReference>
<sequence>MVVSVEQIQFELLKTKEELEKWLLYHPTRQENNYDEIVYFIKAELEDVNRALKKIELGSYGICEETSHFIPIESMNSCPTARTVNDVSFSQFYSKKLI</sequence>
<proteinExistence type="predicted"/>
<dbReference type="PROSITE" id="PS51128">
    <property type="entry name" value="ZF_DKSA_2"/>
    <property type="match status" value="1"/>
</dbReference>
<keyword evidence="3" id="KW-1185">Reference proteome</keyword>
<dbReference type="PANTHER" id="PTHR33823">
    <property type="entry name" value="RNA POLYMERASE-BINDING TRANSCRIPTION FACTOR DKSA-RELATED"/>
    <property type="match status" value="1"/>
</dbReference>
<dbReference type="EMBL" id="CP129013">
    <property type="protein sequence ID" value="WLR43607.1"/>
    <property type="molecule type" value="Genomic_DNA"/>
</dbReference>
<protein>
    <submittedName>
        <fullName evidence="2">TraR/DksA family transcriptional regulator</fullName>
    </submittedName>
</protein>
<dbReference type="RefSeq" id="WP_226538408.1">
    <property type="nucleotide sequence ID" value="NZ_CP129013.1"/>
</dbReference>
<dbReference type="PANTHER" id="PTHR33823:SF5">
    <property type="entry name" value="DNAK SUPPRESSOR PROTEIN"/>
    <property type="match status" value="1"/>
</dbReference>
<evidence type="ECO:0000313" key="2">
    <source>
        <dbReference type="EMBL" id="WLR43607.1"/>
    </source>
</evidence>
<reference evidence="2 3" key="1">
    <citation type="submission" date="2023-06" db="EMBL/GenBank/DDBJ databases">
        <title>Five Gram-positive bacteria isolated from mangrove sediments in Shenzhen, Guangdong, China.</title>
        <authorList>
            <person name="Yu S."/>
            <person name="Zheng W."/>
            <person name="Huang Y."/>
        </authorList>
    </citation>
    <scope>NUCLEOTIDE SEQUENCE [LARGE SCALE GENOMIC DNA]</scope>
    <source>
        <strain evidence="2 3">SaN35-3</strain>
    </source>
</reference>
<accession>A0ABY9JYJ6</accession>
<comment type="caution">
    <text evidence="1">Lacks conserved residue(s) required for the propagation of feature annotation.</text>
</comment>
<evidence type="ECO:0000313" key="3">
    <source>
        <dbReference type="Proteomes" id="UP001197974"/>
    </source>
</evidence>
<name>A0ABY9JYJ6_9BACI</name>
<gene>
    <name evidence="2" type="ORF">LC087_05485</name>
</gene>
<evidence type="ECO:0000256" key="1">
    <source>
        <dbReference type="PROSITE-ProRule" id="PRU00510"/>
    </source>
</evidence>
<dbReference type="Gene3D" id="1.20.120.910">
    <property type="entry name" value="DksA, coiled-coil domain"/>
    <property type="match status" value="1"/>
</dbReference>
<organism evidence="2 3">
    <name type="scientific">Bacillus carboniphilus</name>
    <dbReference type="NCBI Taxonomy" id="86663"/>
    <lineage>
        <taxon>Bacteria</taxon>
        <taxon>Bacillati</taxon>
        <taxon>Bacillota</taxon>
        <taxon>Bacilli</taxon>
        <taxon>Bacillales</taxon>
        <taxon>Bacillaceae</taxon>
        <taxon>Bacillus</taxon>
    </lineage>
</organism>